<feature type="compositionally biased region" description="Acidic residues" evidence="2">
    <location>
        <begin position="275"/>
        <end position="304"/>
    </location>
</feature>
<evidence type="ECO:0000256" key="1">
    <source>
        <dbReference type="SAM" id="Coils"/>
    </source>
</evidence>
<sequence>LEATIGYQVRRQNPGNLNDAINLARREEEARNELFRKAGNIPDKVYPEIGKGRNREQDDGMNVRYNKPLNENYEEELVEKMGKLRIAKLEKQIQDMERRERNQLNQRRNNRGPINYDKVTCYRCNRRDSGAAISVITEKLRRELRIPIEEKSNITCTLANGGKIASLGKINTEVEIHEELVVPITVDVIDSKQREMIIGNDLLDKWNANINYKKKVLELKDKEKVISVPVWYIRQIEDPEESDYESESEESDYEQEEEKKLYTMKKVIKEKKETTEEEGSQEDSESSSEESSSDDSELINENEN</sequence>
<name>A0A2N0NFS3_9GLOM</name>
<protein>
    <recommendedName>
        <fullName evidence="5">Aspartic peptidase DDI1-type domain-containing protein</fullName>
    </recommendedName>
</protein>
<evidence type="ECO:0008006" key="5">
    <source>
        <dbReference type="Google" id="ProtNLM"/>
    </source>
</evidence>
<dbReference type="VEuPathDB" id="FungiDB:FUN_001866"/>
<gene>
    <name evidence="3" type="ORF">RhiirA5_387228</name>
</gene>
<dbReference type="Pfam" id="PF13975">
    <property type="entry name" value="gag-asp_proteas"/>
    <property type="match status" value="1"/>
</dbReference>
<proteinExistence type="predicted"/>
<evidence type="ECO:0000256" key="2">
    <source>
        <dbReference type="SAM" id="MobiDB-lite"/>
    </source>
</evidence>
<feature type="non-terminal residue" evidence="3">
    <location>
        <position position="1"/>
    </location>
</feature>
<keyword evidence="1" id="KW-0175">Coiled coil</keyword>
<dbReference type="SUPFAM" id="SSF50630">
    <property type="entry name" value="Acid proteases"/>
    <property type="match status" value="1"/>
</dbReference>
<evidence type="ECO:0000313" key="3">
    <source>
        <dbReference type="EMBL" id="PKB93443.1"/>
    </source>
</evidence>
<reference evidence="3 4" key="2">
    <citation type="submission" date="2017-09" db="EMBL/GenBank/DDBJ databases">
        <title>Extensive intraspecific genome diversity in a model arbuscular mycorrhizal fungus.</title>
        <authorList>
            <person name="Chen E.C."/>
            <person name="Morin E."/>
            <person name="Beaudet D."/>
            <person name="Noel J."/>
            <person name="Ndikumana S."/>
            <person name="Charron P."/>
            <person name="St-Onge C."/>
            <person name="Giorgi J."/>
            <person name="Grigoriev I.V."/>
            <person name="Roux C."/>
            <person name="Martin F.M."/>
            <person name="Corradi N."/>
        </authorList>
    </citation>
    <scope>NUCLEOTIDE SEQUENCE [LARGE SCALE GENOMIC DNA]</scope>
    <source>
        <strain evidence="3 4">A5</strain>
    </source>
</reference>
<feature type="compositionally biased region" description="Acidic residues" evidence="2">
    <location>
        <begin position="239"/>
        <end position="256"/>
    </location>
</feature>
<dbReference type="VEuPathDB" id="FungiDB:RhiirA1_478297"/>
<accession>A0A2N0NFS3</accession>
<feature type="coiled-coil region" evidence="1">
    <location>
        <begin position="70"/>
        <end position="106"/>
    </location>
</feature>
<feature type="region of interest" description="Disordered" evidence="2">
    <location>
        <begin position="239"/>
        <end position="304"/>
    </location>
</feature>
<dbReference type="EMBL" id="LLXJ01008030">
    <property type="protein sequence ID" value="PKB93443.1"/>
    <property type="molecule type" value="Genomic_DNA"/>
</dbReference>
<dbReference type="Proteomes" id="UP000232722">
    <property type="component" value="Unassembled WGS sequence"/>
</dbReference>
<organism evidence="3 4">
    <name type="scientific">Rhizophagus irregularis</name>
    <dbReference type="NCBI Taxonomy" id="588596"/>
    <lineage>
        <taxon>Eukaryota</taxon>
        <taxon>Fungi</taxon>
        <taxon>Fungi incertae sedis</taxon>
        <taxon>Mucoromycota</taxon>
        <taxon>Glomeromycotina</taxon>
        <taxon>Glomeromycetes</taxon>
        <taxon>Glomerales</taxon>
        <taxon>Glomeraceae</taxon>
        <taxon>Rhizophagus</taxon>
    </lineage>
</organism>
<dbReference type="AlphaFoldDB" id="A0A2N0NFS3"/>
<comment type="caution">
    <text evidence="3">The sequence shown here is derived from an EMBL/GenBank/DDBJ whole genome shotgun (WGS) entry which is preliminary data.</text>
</comment>
<dbReference type="Gene3D" id="2.40.70.10">
    <property type="entry name" value="Acid Proteases"/>
    <property type="match status" value="1"/>
</dbReference>
<dbReference type="VEuPathDB" id="FungiDB:RhiirFUN_007925"/>
<evidence type="ECO:0000313" key="4">
    <source>
        <dbReference type="Proteomes" id="UP000232722"/>
    </source>
</evidence>
<dbReference type="CDD" id="cd00303">
    <property type="entry name" value="retropepsin_like"/>
    <property type="match status" value="1"/>
</dbReference>
<dbReference type="VEuPathDB" id="FungiDB:FUN_006646"/>
<reference evidence="3 4" key="1">
    <citation type="submission" date="2016-04" db="EMBL/GenBank/DDBJ databases">
        <title>Genome analyses suggest a sexual origin of heterokaryosis in a supposedly ancient asexual fungus.</title>
        <authorList>
            <person name="Ropars J."/>
            <person name="Sedzielewska K."/>
            <person name="Noel J."/>
            <person name="Charron P."/>
            <person name="Farinelli L."/>
            <person name="Marton T."/>
            <person name="Kruger M."/>
            <person name="Pelin A."/>
            <person name="Brachmann A."/>
            <person name="Corradi N."/>
        </authorList>
    </citation>
    <scope>NUCLEOTIDE SEQUENCE [LARGE SCALE GENOMIC DNA]</scope>
    <source>
        <strain evidence="3 4">A5</strain>
    </source>
</reference>
<dbReference type="InterPro" id="IPR021109">
    <property type="entry name" value="Peptidase_aspartic_dom_sf"/>
</dbReference>